<dbReference type="PANTHER" id="PTHR33116">
    <property type="entry name" value="REVERSE TRANSCRIPTASE ZINC-BINDING DOMAIN-CONTAINING PROTEIN-RELATED-RELATED"/>
    <property type="match status" value="1"/>
</dbReference>
<dbReference type="EMBL" id="JABFAB010000002">
    <property type="protein sequence ID" value="MBA0642000.1"/>
    <property type="molecule type" value="Genomic_DNA"/>
</dbReference>
<name>A0A7J8TV08_9ROSI</name>
<gene>
    <name evidence="1" type="ORF">Goklo_026469</name>
</gene>
<reference evidence="1 2" key="1">
    <citation type="journal article" date="2019" name="Genome Biol. Evol.">
        <title>Insights into the evolution of the New World diploid cottons (Gossypium, subgenus Houzingenia) based on genome sequencing.</title>
        <authorList>
            <person name="Grover C.E."/>
            <person name="Arick M.A. 2nd"/>
            <person name="Thrash A."/>
            <person name="Conover J.L."/>
            <person name="Sanders W.S."/>
            <person name="Peterson D.G."/>
            <person name="Frelichowski J.E."/>
            <person name="Scheffler J.A."/>
            <person name="Scheffler B.E."/>
            <person name="Wendel J.F."/>
        </authorList>
    </citation>
    <scope>NUCLEOTIDE SEQUENCE [LARGE SCALE GENOMIC DNA]</scope>
    <source>
        <strain evidence="1">57</strain>
        <tissue evidence="1">Leaf</tissue>
    </source>
</reference>
<accession>A0A7J8TV08</accession>
<organism evidence="1 2">
    <name type="scientific">Gossypium klotzschianum</name>
    <dbReference type="NCBI Taxonomy" id="34286"/>
    <lineage>
        <taxon>Eukaryota</taxon>
        <taxon>Viridiplantae</taxon>
        <taxon>Streptophyta</taxon>
        <taxon>Embryophyta</taxon>
        <taxon>Tracheophyta</taxon>
        <taxon>Spermatophyta</taxon>
        <taxon>Magnoliopsida</taxon>
        <taxon>eudicotyledons</taxon>
        <taxon>Gunneridae</taxon>
        <taxon>Pentapetalae</taxon>
        <taxon>rosids</taxon>
        <taxon>malvids</taxon>
        <taxon>Malvales</taxon>
        <taxon>Malvaceae</taxon>
        <taxon>Malvoideae</taxon>
        <taxon>Gossypium</taxon>
    </lineage>
</organism>
<protein>
    <recommendedName>
        <fullName evidence="3">RNase H type-1 domain-containing protein</fullName>
    </recommendedName>
</protein>
<evidence type="ECO:0008006" key="3">
    <source>
        <dbReference type="Google" id="ProtNLM"/>
    </source>
</evidence>
<evidence type="ECO:0000313" key="2">
    <source>
        <dbReference type="Proteomes" id="UP000593573"/>
    </source>
</evidence>
<evidence type="ECO:0000313" key="1">
    <source>
        <dbReference type="EMBL" id="MBA0642000.1"/>
    </source>
</evidence>
<dbReference type="PANTHER" id="PTHR33116:SF86">
    <property type="entry name" value="REVERSE TRANSCRIPTASE DOMAIN-CONTAINING PROTEIN"/>
    <property type="match status" value="1"/>
</dbReference>
<proteinExistence type="predicted"/>
<sequence>MEYLGHTIEKSIEANEWRSVRLARQGHRINAFNTNVYFSQDVEEVDANATSIFLGFQRVLDLSKYLAVPLFHKYRDKKSTFQFIIYKVHGRLNGWDAKLASRVTLAKSGGSSSTLKIYSVNWKDVCQPSKSGGIELRIFGDQHRCFLLKLGCNGEYHFKGGLIQDEFGRWGVGFTKLIGICSTFEVELWVIYESLNLTWGRGFRRVDMEPDSLIAAKMSNA</sequence>
<dbReference type="AlphaFoldDB" id="A0A7J8TV08"/>
<comment type="caution">
    <text evidence="1">The sequence shown here is derived from an EMBL/GenBank/DDBJ whole genome shotgun (WGS) entry which is preliminary data.</text>
</comment>
<keyword evidence="2" id="KW-1185">Reference proteome</keyword>
<dbReference type="Proteomes" id="UP000593573">
    <property type="component" value="Unassembled WGS sequence"/>
</dbReference>
<dbReference type="OrthoDB" id="1434716at2759"/>